<feature type="chain" id="PRO_5046617659" description="Solute-binding protein family 3/N-terminal domain-containing protein" evidence="1">
    <location>
        <begin position="23"/>
        <end position="146"/>
    </location>
</feature>
<evidence type="ECO:0000256" key="1">
    <source>
        <dbReference type="SAM" id="SignalP"/>
    </source>
</evidence>
<accession>A0ABP7M910</accession>
<proteinExistence type="predicted"/>
<evidence type="ECO:0008006" key="4">
    <source>
        <dbReference type="Google" id="ProtNLM"/>
    </source>
</evidence>
<reference evidence="3" key="1">
    <citation type="journal article" date="2019" name="Int. J. Syst. Evol. Microbiol.">
        <title>The Global Catalogue of Microorganisms (GCM) 10K type strain sequencing project: providing services to taxonomists for standard genome sequencing and annotation.</title>
        <authorList>
            <consortium name="The Broad Institute Genomics Platform"/>
            <consortium name="The Broad Institute Genome Sequencing Center for Infectious Disease"/>
            <person name="Wu L."/>
            <person name="Ma J."/>
        </authorList>
    </citation>
    <scope>NUCLEOTIDE SEQUENCE [LARGE SCALE GENOMIC DNA]</scope>
    <source>
        <strain evidence="3">JCM 17551</strain>
    </source>
</reference>
<evidence type="ECO:0000313" key="2">
    <source>
        <dbReference type="EMBL" id="GAA3915262.1"/>
    </source>
</evidence>
<dbReference type="EMBL" id="BAABBN010000004">
    <property type="protein sequence ID" value="GAA3915262.1"/>
    <property type="molecule type" value="Genomic_DNA"/>
</dbReference>
<keyword evidence="1" id="KW-0732">Signal</keyword>
<name>A0ABP7M910_9GAMM</name>
<dbReference type="RefSeq" id="WP_344795595.1">
    <property type="nucleotide sequence ID" value="NZ_BAABBN010000004.1"/>
</dbReference>
<feature type="signal peptide" evidence="1">
    <location>
        <begin position="1"/>
        <end position="22"/>
    </location>
</feature>
<dbReference type="SUPFAM" id="SSF53850">
    <property type="entry name" value="Periplasmic binding protein-like II"/>
    <property type="match status" value="1"/>
</dbReference>
<evidence type="ECO:0000313" key="3">
    <source>
        <dbReference type="Proteomes" id="UP001501565"/>
    </source>
</evidence>
<comment type="caution">
    <text evidence="2">The sequence shown here is derived from an EMBL/GenBank/DDBJ whole genome shotgun (WGS) entry which is preliminary data.</text>
</comment>
<sequence>MKFMHRCLTVVFLSFLAIYSSAGQAEVWKLASLEWPPYSGAQLEGQGKSVQLLRKVLTEHDIELQVDFFPWSRSQELAKTGRYIGYFPAWQEEVQPGFLYSPVIDWSSLGVISASETDFEWSGFEALFSQYSVGIIRSYKYPNAVE</sequence>
<gene>
    <name evidence="2" type="ORF">GCM10022277_07300</name>
</gene>
<organism evidence="2 3">
    <name type="scientific">Litoribacillus peritrichatus</name>
    <dbReference type="NCBI Taxonomy" id="718191"/>
    <lineage>
        <taxon>Bacteria</taxon>
        <taxon>Pseudomonadati</taxon>
        <taxon>Pseudomonadota</taxon>
        <taxon>Gammaproteobacteria</taxon>
        <taxon>Oceanospirillales</taxon>
        <taxon>Oceanospirillaceae</taxon>
        <taxon>Litoribacillus</taxon>
    </lineage>
</organism>
<keyword evidence="3" id="KW-1185">Reference proteome</keyword>
<protein>
    <recommendedName>
        <fullName evidence="4">Solute-binding protein family 3/N-terminal domain-containing protein</fullName>
    </recommendedName>
</protein>
<dbReference type="Proteomes" id="UP001501565">
    <property type="component" value="Unassembled WGS sequence"/>
</dbReference>